<dbReference type="EMBL" id="CAJVPT010000466">
    <property type="protein sequence ID" value="CAG8444977.1"/>
    <property type="molecule type" value="Genomic_DNA"/>
</dbReference>
<reference evidence="1" key="1">
    <citation type="submission" date="2021-06" db="EMBL/GenBank/DDBJ databases">
        <authorList>
            <person name="Kallberg Y."/>
            <person name="Tangrot J."/>
            <person name="Rosling A."/>
        </authorList>
    </citation>
    <scope>NUCLEOTIDE SEQUENCE</scope>
    <source>
        <strain evidence="1">CL356</strain>
    </source>
</reference>
<keyword evidence="2" id="KW-1185">Reference proteome</keyword>
<sequence length="301" mass="36086">MSAHNPDTIVPVPRTFEQKLRDDMDKQQMSALLRYLRQCTSELPYEKLEFKTKYGITDEQWTEESELKAVMNNFSYVSDHCREFEDKKVFGRFLENVTKIHNHSEEFNDDYEQVLKILKDWQDAKKERQDDACEKHKKEFEDWYRDEINFIETSEKEVKDVFEQIEDFSNYTRDDWEYKVKPSVMRIEEKYQKSKKNFPDSLLQDVQKLGKSINDAMIVIGYVMKDLKTLTVYMEKLKNMFFKMSDDRGPISIKKIYLEDVKNKWPDLGKLASECHNKIFIIIEQQEKEEAAVYNAMLSDE</sequence>
<protein>
    <submittedName>
        <fullName evidence="1">10029_t:CDS:1</fullName>
    </submittedName>
</protein>
<dbReference type="Proteomes" id="UP000789525">
    <property type="component" value="Unassembled WGS sequence"/>
</dbReference>
<evidence type="ECO:0000313" key="2">
    <source>
        <dbReference type="Proteomes" id="UP000789525"/>
    </source>
</evidence>
<gene>
    <name evidence="1" type="ORF">ACOLOM_LOCUS457</name>
</gene>
<evidence type="ECO:0000313" key="1">
    <source>
        <dbReference type="EMBL" id="CAG8444977.1"/>
    </source>
</evidence>
<name>A0ACA9K0J1_9GLOM</name>
<accession>A0ACA9K0J1</accession>
<comment type="caution">
    <text evidence="1">The sequence shown here is derived from an EMBL/GenBank/DDBJ whole genome shotgun (WGS) entry which is preliminary data.</text>
</comment>
<proteinExistence type="predicted"/>
<organism evidence="1 2">
    <name type="scientific">Acaulospora colombiana</name>
    <dbReference type="NCBI Taxonomy" id="27376"/>
    <lineage>
        <taxon>Eukaryota</taxon>
        <taxon>Fungi</taxon>
        <taxon>Fungi incertae sedis</taxon>
        <taxon>Mucoromycota</taxon>
        <taxon>Glomeromycotina</taxon>
        <taxon>Glomeromycetes</taxon>
        <taxon>Diversisporales</taxon>
        <taxon>Acaulosporaceae</taxon>
        <taxon>Acaulospora</taxon>
    </lineage>
</organism>